<dbReference type="EC" id="2.7.13.3" evidence="2"/>
<comment type="caution">
    <text evidence="7">The sequence shown here is derived from an EMBL/GenBank/DDBJ whole genome shotgun (WGS) entry which is preliminary data.</text>
</comment>
<dbReference type="Pfam" id="PF00512">
    <property type="entry name" value="HisKA"/>
    <property type="match status" value="1"/>
</dbReference>
<dbReference type="PROSITE" id="PS50109">
    <property type="entry name" value="HIS_KIN"/>
    <property type="match status" value="1"/>
</dbReference>
<dbReference type="EMBL" id="JBHFNR010000034">
    <property type="protein sequence ID" value="MFB2892434.1"/>
    <property type="molecule type" value="Genomic_DNA"/>
</dbReference>
<evidence type="ECO:0000256" key="5">
    <source>
        <dbReference type="ARBA" id="ARBA00023012"/>
    </source>
</evidence>
<dbReference type="CDD" id="cd00082">
    <property type="entry name" value="HisKA"/>
    <property type="match status" value="1"/>
</dbReference>
<keyword evidence="4 7" id="KW-0418">Kinase</keyword>
<dbReference type="SUPFAM" id="SSF47384">
    <property type="entry name" value="Homodimeric domain of signal transducing histidine kinase"/>
    <property type="match status" value="1"/>
</dbReference>
<evidence type="ECO:0000313" key="7">
    <source>
        <dbReference type="EMBL" id="MFB2892434.1"/>
    </source>
</evidence>
<dbReference type="SMART" id="SM00388">
    <property type="entry name" value="HisKA"/>
    <property type="match status" value="1"/>
</dbReference>
<dbReference type="PANTHER" id="PTHR43711">
    <property type="entry name" value="TWO-COMPONENT HISTIDINE KINASE"/>
    <property type="match status" value="1"/>
</dbReference>
<evidence type="ECO:0000256" key="1">
    <source>
        <dbReference type="ARBA" id="ARBA00000085"/>
    </source>
</evidence>
<proteinExistence type="predicted"/>
<feature type="domain" description="Histidine kinase" evidence="6">
    <location>
        <begin position="41"/>
        <end position="269"/>
    </location>
</feature>
<reference evidence="7 8" key="1">
    <citation type="submission" date="2024-09" db="EMBL/GenBank/DDBJ databases">
        <title>Floridaenema gen nov. (Aerosakkonemataceae, Aerosakkonematales ord. nov., Cyanobacteria) from benthic tropical and subtropical fresh waters, with the description of four new species.</title>
        <authorList>
            <person name="Moretto J.A."/>
            <person name="Berthold D.E."/>
            <person name="Lefler F.W."/>
            <person name="Huang I.-S."/>
            <person name="Laughinghouse H. IV."/>
        </authorList>
    </citation>
    <scope>NUCLEOTIDE SEQUENCE [LARGE SCALE GENOMIC DNA]</scope>
    <source>
        <strain evidence="7 8">BLCC-F50</strain>
    </source>
</reference>
<dbReference type="RefSeq" id="WP_413262108.1">
    <property type="nucleotide sequence ID" value="NZ_JBHFNR010000034.1"/>
</dbReference>
<name>A0ABV4XL36_9CYAN</name>
<dbReference type="InterPro" id="IPR005467">
    <property type="entry name" value="His_kinase_dom"/>
</dbReference>
<dbReference type="PANTHER" id="PTHR43711:SF26">
    <property type="entry name" value="SENSOR HISTIDINE KINASE RCSC"/>
    <property type="match status" value="1"/>
</dbReference>
<organism evidence="7 8">
    <name type="scientific">Floridaenema flaviceps BLCC-F50</name>
    <dbReference type="NCBI Taxonomy" id="3153642"/>
    <lineage>
        <taxon>Bacteria</taxon>
        <taxon>Bacillati</taxon>
        <taxon>Cyanobacteriota</taxon>
        <taxon>Cyanophyceae</taxon>
        <taxon>Oscillatoriophycideae</taxon>
        <taxon>Aerosakkonematales</taxon>
        <taxon>Aerosakkonemataceae</taxon>
        <taxon>Floridanema</taxon>
        <taxon>Floridanema flaviceps</taxon>
    </lineage>
</organism>
<dbReference type="Gene3D" id="3.30.565.10">
    <property type="entry name" value="Histidine kinase-like ATPase, C-terminal domain"/>
    <property type="match status" value="1"/>
</dbReference>
<dbReference type="InterPro" id="IPR003594">
    <property type="entry name" value="HATPase_dom"/>
</dbReference>
<dbReference type="InterPro" id="IPR050736">
    <property type="entry name" value="Sensor_HK_Regulatory"/>
</dbReference>
<protein>
    <recommendedName>
        <fullName evidence="2">histidine kinase</fullName>
        <ecNumber evidence="2">2.7.13.3</ecNumber>
    </recommendedName>
</protein>
<keyword evidence="5" id="KW-0902">Two-component regulatory system</keyword>
<dbReference type="InterPro" id="IPR003661">
    <property type="entry name" value="HisK_dim/P_dom"/>
</dbReference>
<evidence type="ECO:0000256" key="2">
    <source>
        <dbReference type="ARBA" id="ARBA00012438"/>
    </source>
</evidence>
<dbReference type="GO" id="GO:0016301">
    <property type="term" value="F:kinase activity"/>
    <property type="evidence" value="ECO:0007669"/>
    <property type="project" value="UniProtKB-KW"/>
</dbReference>
<evidence type="ECO:0000256" key="4">
    <source>
        <dbReference type="ARBA" id="ARBA00022777"/>
    </source>
</evidence>
<dbReference type="SMART" id="SM00387">
    <property type="entry name" value="HATPase_c"/>
    <property type="match status" value="1"/>
</dbReference>
<evidence type="ECO:0000313" key="8">
    <source>
        <dbReference type="Proteomes" id="UP001576784"/>
    </source>
</evidence>
<sequence length="277" mass="30930">MNKPQDSQPSVSALSEQLKLTNAAYHLAAEMSQFKAGFLARISHELRSPLNSLIGLHQLIISDLCESPEEEREFVQQAHASALKLVGLIDEILNVSRTEYGTNRLDIQPLQLAEILSQVYDLTHLQAANRNHRLTIETPASEIFVLADPRWLRQVLLNLVDTPLKYAEPINVRVSVHLDPATEYVNICVEDERPAEALSEPIDLLKGISTEDKEPLPLNEDFTLSPGLSLMMSQTILELMKGHLEVIAVPLVEENSKFTKIQCSIPLCKKEILDAEG</sequence>
<evidence type="ECO:0000259" key="6">
    <source>
        <dbReference type="PROSITE" id="PS50109"/>
    </source>
</evidence>
<accession>A0ABV4XL36</accession>
<keyword evidence="8" id="KW-1185">Reference proteome</keyword>
<dbReference type="Gene3D" id="1.10.287.130">
    <property type="match status" value="1"/>
</dbReference>
<dbReference type="InterPro" id="IPR036097">
    <property type="entry name" value="HisK_dim/P_sf"/>
</dbReference>
<gene>
    <name evidence="7" type="ORF">ACE1CI_05770</name>
</gene>
<comment type="catalytic activity">
    <reaction evidence="1">
        <text>ATP + protein L-histidine = ADP + protein N-phospho-L-histidine.</text>
        <dbReference type="EC" id="2.7.13.3"/>
    </reaction>
</comment>
<dbReference type="Pfam" id="PF02518">
    <property type="entry name" value="HATPase_c"/>
    <property type="match status" value="1"/>
</dbReference>
<evidence type="ECO:0000256" key="3">
    <source>
        <dbReference type="ARBA" id="ARBA00022679"/>
    </source>
</evidence>
<dbReference type="InterPro" id="IPR036890">
    <property type="entry name" value="HATPase_C_sf"/>
</dbReference>
<dbReference type="Proteomes" id="UP001576784">
    <property type="component" value="Unassembled WGS sequence"/>
</dbReference>
<keyword evidence="3" id="KW-0808">Transferase</keyword>
<dbReference type="SUPFAM" id="SSF55874">
    <property type="entry name" value="ATPase domain of HSP90 chaperone/DNA topoisomerase II/histidine kinase"/>
    <property type="match status" value="1"/>
</dbReference>